<evidence type="ECO:0000313" key="2">
    <source>
        <dbReference type="EMBL" id="CAH1106059.1"/>
    </source>
</evidence>
<reference evidence="2" key="1">
    <citation type="submission" date="2022-01" db="EMBL/GenBank/DDBJ databases">
        <authorList>
            <person name="King R."/>
        </authorList>
    </citation>
    <scope>NUCLEOTIDE SEQUENCE</scope>
</reference>
<feature type="compositionally biased region" description="Polar residues" evidence="1">
    <location>
        <begin position="419"/>
        <end position="428"/>
    </location>
</feature>
<dbReference type="Proteomes" id="UP001153636">
    <property type="component" value="Chromosome 2"/>
</dbReference>
<keyword evidence="3" id="KW-1185">Reference proteome</keyword>
<protein>
    <submittedName>
        <fullName evidence="2">Uncharacterized protein</fullName>
    </submittedName>
</protein>
<sequence>MDTNEAETGLLECNKAVRRINHNLKIAATLDEKQRLCAALANIKSHRSQIKNFRKKGSRIHTGVITNLQHKDPKTFLQDCKSIFERKIHNTLQTKEAIKVNVVLCGEFVLSKAEFKYFTTSNSPIYKDTNIGQWFDEKVNTPILNELEEIQERDSGWALKQVVNLGVNINKFTPQLGSSYIDLPSQIKQKKCINIKNDDQACFAWSVTAALYPVIKNSQRYKSKVEFKNFKNKERVPFIVYADLESVLNPMEDKNIYQQHVPAAVGYYFKYSYDDTISFYRSYRGSDCMQWFTDEMKKLAEDLETLFWCPFDIDISAEQEYDFQKSTHCHICEKPFEPYDKKGYQSPNKKLKVKKNTLAVKLNDELQDIKKYDLGLLTLTGITTNLQHSDNASDIDETIENVNRQMQSLSSSDEEDDQNLTPITTSKNDFGESDYNKIESNGEVQKRVEEQVVEKNELESIYNPSHESLIILEA</sequence>
<name>A0A9P0CW84_9CUCU</name>
<accession>A0A9P0CW84</accession>
<evidence type="ECO:0000313" key="3">
    <source>
        <dbReference type="Proteomes" id="UP001153636"/>
    </source>
</evidence>
<dbReference type="OrthoDB" id="6696428at2759"/>
<dbReference type="EMBL" id="OV651814">
    <property type="protein sequence ID" value="CAH1106059.1"/>
    <property type="molecule type" value="Genomic_DNA"/>
</dbReference>
<feature type="region of interest" description="Disordered" evidence="1">
    <location>
        <begin position="405"/>
        <end position="435"/>
    </location>
</feature>
<evidence type="ECO:0000256" key="1">
    <source>
        <dbReference type="SAM" id="MobiDB-lite"/>
    </source>
</evidence>
<dbReference type="AlphaFoldDB" id="A0A9P0CW84"/>
<gene>
    <name evidence="2" type="ORF">PSYICH_LOCUS7754</name>
</gene>
<organism evidence="2 3">
    <name type="scientific">Psylliodes chrysocephalus</name>
    <dbReference type="NCBI Taxonomy" id="3402493"/>
    <lineage>
        <taxon>Eukaryota</taxon>
        <taxon>Metazoa</taxon>
        <taxon>Ecdysozoa</taxon>
        <taxon>Arthropoda</taxon>
        <taxon>Hexapoda</taxon>
        <taxon>Insecta</taxon>
        <taxon>Pterygota</taxon>
        <taxon>Neoptera</taxon>
        <taxon>Endopterygota</taxon>
        <taxon>Coleoptera</taxon>
        <taxon>Polyphaga</taxon>
        <taxon>Cucujiformia</taxon>
        <taxon>Chrysomeloidea</taxon>
        <taxon>Chrysomelidae</taxon>
        <taxon>Galerucinae</taxon>
        <taxon>Alticini</taxon>
        <taxon>Psylliodes</taxon>
    </lineage>
</organism>
<dbReference type="PANTHER" id="PTHR31511">
    <property type="entry name" value="PROTEIN CBG23764"/>
    <property type="match status" value="1"/>
</dbReference>
<dbReference type="PANTHER" id="PTHR31511:SF12">
    <property type="entry name" value="RHO TERMINATION FACTOR N-TERMINAL DOMAIN-CONTAINING PROTEIN"/>
    <property type="match status" value="1"/>
</dbReference>
<proteinExistence type="predicted"/>